<dbReference type="Pfam" id="PF13649">
    <property type="entry name" value="Methyltransf_25"/>
    <property type="match status" value="1"/>
</dbReference>
<dbReference type="GO" id="GO:0032259">
    <property type="term" value="P:methylation"/>
    <property type="evidence" value="ECO:0007669"/>
    <property type="project" value="UniProtKB-KW"/>
</dbReference>
<dbReference type="InterPro" id="IPR029063">
    <property type="entry name" value="SAM-dependent_MTases_sf"/>
</dbReference>
<dbReference type="KEGG" id="schj:DDV21_003290"/>
<protein>
    <submittedName>
        <fullName evidence="4">Class I SAM-dependent methyltransferase</fullName>
    </submittedName>
</protein>
<reference evidence="4 6" key="2">
    <citation type="submission" date="2018-08" db="EMBL/GenBank/DDBJ databases">
        <title>Draft genome of Streptococcus sp. nov. Z1.</title>
        <authorList>
            <person name="Tian Z."/>
        </authorList>
    </citation>
    <scope>NUCLEOTIDE SEQUENCE [LARGE SCALE GENOMIC DNA]</scope>
    <source>
        <strain evidence="4">Z1</strain>
        <strain evidence="6">Z1(2018)</strain>
    </source>
</reference>
<sequence>MMVIHQYHSYWNHNTAYFSWISRHLSDTKQRVLDVGCGDGSLALYLAKQGHTVVGLDSFAPCILRAEESAKEQKNLRFYHSYFENFVADERFDAVVFVASLHHMDMSAAIQKAISLLKPNGQLLIVGLAKPATIMDWLIEAGRVIPVKLSRFKHHMLSSEAIGLPVLYDYPSMKAVRQLLKAELKGAKLKQGLYCRYLLSWRKNRD</sequence>
<reference evidence="2" key="4">
    <citation type="journal article" date="2019" name="Int. J. Syst. Evol. Microbiol.">
        <title>Streptococcus chenjunshii sp. nov. isolated from feces of Tibetan antelopes.</title>
        <authorList>
            <person name="Tian Z."/>
            <person name="Lu S."/>
            <person name="Jin D."/>
            <person name="Yang J."/>
            <person name="Pu J."/>
            <person name="Lai X.H."/>
            <person name="Bai X.N."/>
            <person name="Wu X.M."/>
            <person name="Li J."/>
            <person name="Wang S."/>
            <person name="Xu J."/>
        </authorList>
    </citation>
    <scope>NUCLEOTIDE SEQUENCE</scope>
    <source>
        <strain evidence="2">Z15</strain>
    </source>
</reference>
<dbReference type="InterPro" id="IPR041698">
    <property type="entry name" value="Methyltransf_25"/>
</dbReference>
<dbReference type="RefSeq" id="WP_116877912.1">
    <property type="nucleotide sequence ID" value="NZ_CP031733.1"/>
</dbReference>
<organism evidence="4 6">
    <name type="scientific">Streptococcus chenjunshii</name>
    <dbReference type="NCBI Taxonomy" id="2173853"/>
    <lineage>
        <taxon>Bacteria</taxon>
        <taxon>Bacillati</taxon>
        <taxon>Bacillota</taxon>
        <taxon>Bacilli</taxon>
        <taxon>Lactobacillales</taxon>
        <taxon>Streptococcaceae</taxon>
        <taxon>Streptococcus</taxon>
    </lineage>
</organism>
<name>A0A372KNB3_9STRE</name>
<evidence type="ECO:0000313" key="5">
    <source>
        <dbReference type="Proteomes" id="UP000246115"/>
    </source>
</evidence>
<dbReference type="OrthoDB" id="9791837at2"/>
<dbReference type="EMBL" id="CP031733">
    <property type="protein sequence ID" value="AXQ78170.1"/>
    <property type="molecule type" value="Genomic_DNA"/>
</dbReference>
<evidence type="ECO:0000313" key="3">
    <source>
        <dbReference type="EMBL" id="RFU50685.1"/>
    </source>
</evidence>
<keyword evidence="7" id="KW-1185">Reference proteome</keyword>
<dbReference type="Proteomes" id="UP000246115">
    <property type="component" value="Chromosome"/>
</dbReference>
<evidence type="ECO:0000313" key="7">
    <source>
        <dbReference type="Proteomes" id="UP000264056"/>
    </source>
</evidence>
<evidence type="ECO:0000313" key="4">
    <source>
        <dbReference type="EMBL" id="RFU53456.1"/>
    </source>
</evidence>
<keyword evidence="4" id="KW-0808">Transferase</keyword>
<dbReference type="GO" id="GO:0008168">
    <property type="term" value="F:methyltransferase activity"/>
    <property type="evidence" value="ECO:0007669"/>
    <property type="project" value="UniProtKB-KW"/>
</dbReference>
<dbReference type="AlphaFoldDB" id="A0A372KNB3"/>
<evidence type="ECO:0000259" key="1">
    <source>
        <dbReference type="Pfam" id="PF13649"/>
    </source>
</evidence>
<dbReference type="Proteomes" id="UP000262901">
    <property type="component" value="Unassembled WGS sequence"/>
</dbReference>
<reference evidence="5" key="3">
    <citation type="submission" date="2018-08" db="EMBL/GenBank/DDBJ databases">
        <title>Streptococcus chenjunshii sp. nov., isolated from stools sample of the Tibetan antelope in the Qinghai-Tibet plateau, China.</title>
        <authorList>
            <person name="Tian Z."/>
        </authorList>
    </citation>
    <scope>NUCLEOTIDE SEQUENCE [LARGE SCALE GENOMIC DNA]</scope>
    <source>
        <strain evidence="5">Z15</strain>
    </source>
</reference>
<gene>
    <name evidence="2" type="ORF">DDV21_003290</name>
    <name evidence="3" type="ORF">DDV22_07300</name>
    <name evidence="4" type="ORF">DDV23_04475</name>
</gene>
<dbReference type="PANTHER" id="PTHR43464">
    <property type="entry name" value="METHYLTRANSFERASE"/>
    <property type="match status" value="1"/>
</dbReference>
<reference evidence="3 7" key="1">
    <citation type="submission" date="2018-08" db="EMBL/GenBank/DDBJ databases">
        <title>Draft genome of Streptococcus sp .nov. Z2.</title>
        <authorList>
            <person name="Tian Z."/>
        </authorList>
    </citation>
    <scope>NUCLEOTIDE SEQUENCE [LARGE SCALE GENOMIC DNA]</scope>
    <source>
        <strain evidence="3 7">Z2</strain>
    </source>
</reference>
<dbReference type="Gene3D" id="3.40.50.150">
    <property type="entry name" value="Vaccinia Virus protein VP39"/>
    <property type="match status" value="1"/>
</dbReference>
<keyword evidence="4" id="KW-0489">Methyltransferase</keyword>
<evidence type="ECO:0000313" key="2">
    <source>
        <dbReference type="EMBL" id="AXQ78170.1"/>
    </source>
</evidence>
<accession>A0A372KNB3</accession>
<feature type="domain" description="Methyltransferase" evidence="1">
    <location>
        <begin position="32"/>
        <end position="121"/>
    </location>
</feature>
<dbReference type="EMBL" id="QVQZ01000007">
    <property type="protein sequence ID" value="RFU53456.1"/>
    <property type="molecule type" value="Genomic_DNA"/>
</dbReference>
<accession>A0A346NAX5</accession>
<dbReference type="CDD" id="cd02440">
    <property type="entry name" value="AdoMet_MTases"/>
    <property type="match status" value="1"/>
</dbReference>
<evidence type="ECO:0000313" key="6">
    <source>
        <dbReference type="Proteomes" id="UP000262901"/>
    </source>
</evidence>
<dbReference type="SUPFAM" id="SSF53335">
    <property type="entry name" value="S-adenosyl-L-methionine-dependent methyltransferases"/>
    <property type="match status" value="1"/>
</dbReference>
<proteinExistence type="predicted"/>
<dbReference type="Proteomes" id="UP000264056">
    <property type="component" value="Unassembled WGS sequence"/>
</dbReference>
<dbReference type="EMBL" id="QVQY01000019">
    <property type="protein sequence ID" value="RFU50685.1"/>
    <property type="molecule type" value="Genomic_DNA"/>
</dbReference>